<comment type="similarity">
    <text evidence="2">Belongs to the GerABKC lipoprotein family.</text>
</comment>
<dbReference type="Pfam" id="PF05504">
    <property type="entry name" value="Spore_GerAC"/>
    <property type="match status" value="1"/>
</dbReference>
<accession>A0A7Y3WQ26</accession>
<dbReference type="Pfam" id="PF25198">
    <property type="entry name" value="Spore_GerAC_N"/>
    <property type="match status" value="1"/>
</dbReference>
<dbReference type="GO" id="GO:0009847">
    <property type="term" value="P:spore germination"/>
    <property type="evidence" value="ECO:0007669"/>
    <property type="project" value="InterPro"/>
</dbReference>
<reference evidence="10 11" key="1">
    <citation type="submission" date="2020-05" db="EMBL/GenBank/DDBJ databases">
        <title>Complete genome of Clostridium estertheticum subspecies estertheticum, isolated from Vacuum packed lamb meat from New Zealand imported to Switzerland.</title>
        <authorList>
            <person name="Wambui J."/>
            <person name="Stevens M.J.A."/>
            <person name="Stephan R."/>
        </authorList>
    </citation>
    <scope>NUCLEOTIDE SEQUENCE [LARGE SCALE GENOMIC DNA]</scope>
    <source>
        <strain evidence="10 11">CEST001</strain>
    </source>
</reference>
<keyword evidence="4" id="KW-0732">Signal</keyword>
<keyword evidence="7" id="KW-0449">Lipoprotein</keyword>
<dbReference type="GO" id="GO:0016020">
    <property type="term" value="C:membrane"/>
    <property type="evidence" value="ECO:0007669"/>
    <property type="project" value="UniProtKB-SubCell"/>
</dbReference>
<comment type="subcellular location">
    <subcellularLocation>
        <location evidence="1">Membrane</location>
        <topology evidence="1">Lipid-anchor</topology>
    </subcellularLocation>
</comment>
<sequence length="372" mass="42252">MKNNKKIYTIPILACIAIAIFFSSGLRQKQPVEQLNIISAIGQDIDIKGGIANYITLFSVYLFEPQEKIESHVINSTATSFGQTRQTRQLIDDKESILGSEKIVVESEENVVYGFRNMIDILFRNPYLNDTAYIVVCKGKALNILNMKIKGYPSSGDFIAGLIKNSKYYNFFSDNYKVIDLFFAVDSEGRNLILPYIEMTDKGIGITGMALFKKDRMVTKISIDESKTMNMIKENNVRGILTIQKDAKEAIDYYATSKRKISCVNKGDKYNFTIDIDLKGDIIANTLYKNLQRSPEKNDEFRRDMAKKVKKECDDFIIKMKSQYKVDCLDLGQVAAAKYGRQTGLDWNSIVCNSKIEVNVKVNVQKTGRGDY</sequence>
<dbReference type="InterPro" id="IPR038501">
    <property type="entry name" value="Spore_GerAC_C_sf"/>
</dbReference>
<feature type="domain" description="Spore germination GerAC-like C-terminal" evidence="8">
    <location>
        <begin position="207"/>
        <end position="368"/>
    </location>
</feature>
<dbReference type="RefSeq" id="WP_171295341.1">
    <property type="nucleotide sequence ID" value="NZ_CP087098.1"/>
</dbReference>
<evidence type="ECO:0000256" key="5">
    <source>
        <dbReference type="ARBA" id="ARBA00023136"/>
    </source>
</evidence>
<evidence type="ECO:0000256" key="2">
    <source>
        <dbReference type="ARBA" id="ARBA00007886"/>
    </source>
</evidence>
<keyword evidence="3" id="KW-0309">Germination</keyword>
<dbReference type="Gene3D" id="3.30.300.210">
    <property type="entry name" value="Nutrient germinant receptor protein C, domain 3"/>
    <property type="match status" value="1"/>
</dbReference>
<keyword evidence="5" id="KW-0472">Membrane</keyword>
<evidence type="ECO:0000256" key="4">
    <source>
        <dbReference type="ARBA" id="ARBA00022729"/>
    </source>
</evidence>
<dbReference type="NCBIfam" id="TIGR02887">
    <property type="entry name" value="spore_ger_x_C"/>
    <property type="match status" value="1"/>
</dbReference>
<dbReference type="PANTHER" id="PTHR35789:SF1">
    <property type="entry name" value="SPORE GERMINATION PROTEIN B3"/>
    <property type="match status" value="1"/>
</dbReference>
<evidence type="ECO:0000259" key="8">
    <source>
        <dbReference type="Pfam" id="PF05504"/>
    </source>
</evidence>
<evidence type="ECO:0000313" key="11">
    <source>
        <dbReference type="Proteomes" id="UP000531659"/>
    </source>
</evidence>
<dbReference type="PANTHER" id="PTHR35789">
    <property type="entry name" value="SPORE GERMINATION PROTEIN B3"/>
    <property type="match status" value="1"/>
</dbReference>
<comment type="caution">
    <text evidence="10">The sequence shown here is derived from an EMBL/GenBank/DDBJ whole genome shotgun (WGS) entry which is preliminary data.</text>
</comment>
<name>A0A7Y3WQ26_9CLOT</name>
<dbReference type="EMBL" id="JABEYB010000001">
    <property type="protein sequence ID" value="NNU74487.1"/>
    <property type="molecule type" value="Genomic_DNA"/>
</dbReference>
<dbReference type="InterPro" id="IPR008844">
    <property type="entry name" value="Spore_GerAC-like"/>
</dbReference>
<evidence type="ECO:0000313" key="10">
    <source>
        <dbReference type="EMBL" id="NNU74487.1"/>
    </source>
</evidence>
<dbReference type="Proteomes" id="UP000531659">
    <property type="component" value="Unassembled WGS sequence"/>
</dbReference>
<dbReference type="AlphaFoldDB" id="A0A7Y3WQ26"/>
<dbReference type="InterPro" id="IPR057336">
    <property type="entry name" value="GerAC_N"/>
</dbReference>
<proteinExistence type="inferred from homology"/>
<organism evidence="10 11">
    <name type="scientific">Clostridium estertheticum</name>
    <dbReference type="NCBI Taxonomy" id="238834"/>
    <lineage>
        <taxon>Bacteria</taxon>
        <taxon>Bacillati</taxon>
        <taxon>Bacillota</taxon>
        <taxon>Clostridia</taxon>
        <taxon>Eubacteriales</taxon>
        <taxon>Clostridiaceae</taxon>
        <taxon>Clostridium</taxon>
    </lineage>
</organism>
<feature type="domain" description="Spore germination protein N-terminal" evidence="9">
    <location>
        <begin position="29"/>
        <end position="198"/>
    </location>
</feature>
<evidence type="ECO:0000256" key="6">
    <source>
        <dbReference type="ARBA" id="ARBA00023139"/>
    </source>
</evidence>
<gene>
    <name evidence="10" type="ORF">HLQ16_00825</name>
</gene>
<dbReference type="InterPro" id="IPR046953">
    <property type="entry name" value="Spore_GerAC-like_C"/>
</dbReference>
<evidence type="ECO:0000256" key="1">
    <source>
        <dbReference type="ARBA" id="ARBA00004635"/>
    </source>
</evidence>
<keyword evidence="6" id="KW-0564">Palmitate</keyword>
<protein>
    <submittedName>
        <fullName evidence="10">Ger(X)C family spore germination protein</fullName>
    </submittedName>
</protein>
<evidence type="ECO:0000256" key="3">
    <source>
        <dbReference type="ARBA" id="ARBA00022544"/>
    </source>
</evidence>
<evidence type="ECO:0000259" key="9">
    <source>
        <dbReference type="Pfam" id="PF25198"/>
    </source>
</evidence>
<evidence type="ECO:0000256" key="7">
    <source>
        <dbReference type="ARBA" id="ARBA00023288"/>
    </source>
</evidence>